<evidence type="ECO:0000313" key="3">
    <source>
        <dbReference type="Proteomes" id="UP000679220"/>
    </source>
</evidence>
<evidence type="ECO:0000313" key="2">
    <source>
        <dbReference type="EMBL" id="MBR8536104.1"/>
    </source>
</evidence>
<dbReference type="EMBL" id="JAGTAR010000015">
    <property type="protein sequence ID" value="MBR8536104.1"/>
    <property type="molecule type" value="Genomic_DNA"/>
</dbReference>
<accession>A0A941F531</accession>
<reference evidence="2" key="1">
    <citation type="journal article" date="2018" name="Int. J. Syst. Evol. Microbiol.">
        <title>Carboxylicivirga sediminis sp. nov., isolated from coastal sediment.</title>
        <authorList>
            <person name="Wang F.Q."/>
            <person name="Ren L.H."/>
            <person name="Zou R.J."/>
            <person name="Sun Y.Z."/>
            <person name="Liu X.J."/>
            <person name="Jiang F."/>
            <person name="Liu L.J."/>
        </authorList>
    </citation>
    <scope>NUCLEOTIDE SEQUENCE</scope>
    <source>
        <strain evidence="2">JR1</strain>
    </source>
</reference>
<keyword evidence="3" id="KW-1185">Reference proteome</keyword>
<comment type="caution">
    <text evidence="2">The sequence shown here is derived from an EMBL/GenBank/DDBJ whole genome shotgun (WGS) entry which is preliminary data.</text>
</comment>
<dbReference type="GO" id="GO:0005975">
    <property type="term" value="P:carbohydrate metabolic process"/>
    <property type="evidence" value="ECO:0007669"/>
    <property type="project" value="UniProtKB-ARBA"/>
</dbReference>
<protein>
    <recommendedName>
        <fullName evidence="4">T9SS type A sorting domain-containing protein</fullName>
    </recommendedName>
</protein>
<dbReference type="GO" id="GO:0004553">
    <property type="term" value="F:hydrolase activity, hydrolyzing O-glycosyl compounds"/>
    <property type="evidence" value="ECO:0007669"/>
    <property type="project" value="UniProtKB-ARBA"/>
</dbReference>
<feature type="chain" id="PRO_5036726825" description="T9SS type A sorting domain-containing protein" evidence="1">
    <location>
        <begin position="20"/>
        <end position="430"/>
    </location>
</feature>
<reference evidence="2" key="2">
    <citation type="submission" date="2021-04" db="EMBL/GenBank/DDBJ databases">
        <authorList>
            <person name="Zhang T."/>
            <person name="Zhang Y."/>
            <person name="Lu D."/>
            <person name="Zuo D."/>
            <person name="Du Z."/>
        </authorList>
    </citation>
    <scope>NUCLEOTIDE SEQUENCE</scope>
    <source>
        <strain evidence="2">JR1</strain>
    </source>
</reference>
<dbReference type="Proteomes" id="UP000679220">
    <property type="component" value="Unassembled WGS sequence"/>
</dbReference>
<dbReference type="RefSeq" id="WP_212190814.1">
    <property type="nucleotide sequence ID" value="NZ_JAGTAR010000015.1"/>
</dbReference>
<keyword evidence="1" id="KW-0732">Signal</keyword>
<evidence type="ECO:0000256" key="1">
    <source>
        <dbReference type="SAM" id="SignalP"/>
    </source>
</evidence>
<organism evidence="2 3">
    <name type="scientific">Carboxylicivirga sediminis</name>
    <dbReference type="NCBI Taxonomy" id="2006564"/>
    <lineage>
        <taxon>Bacteria</taxon>
        <taxon>Pseudomonadati</taxon>
        <taxon>Bacteroidota</taxon>
        <taxon>Bacteroidia</taxon>
        <taxon>Marinilabiliales</taxon>
        <taxon>Marinilabiliaceae</taxon>
        <taxon>Carboxylicivirga</taxon>
    </lineage>
</organism>
<dbReference type="InterPro" id="IPR013320">
    <property type="entry name" value="ConA-like_dom_sf"/>
</dbReference>
<dbReference type="Gene3D" id="2.60.120.200">
    <property type="match status" value="1"/>
</dbReference>
<sequence length="430" mass="47171">MKKFLLLVVAALLTNIMNAQEIDYSMTYNIQGSTDVFDVTELNDNDLNTYKRIAGVNSTLTINTDMNTELTSYSLVAANESDVLFQSGMSENATGTESISIGSGINGNSVIIGGNKNTLVASLTGKACYLNDLTFASLIKLPSGTTGEIDFLSIETSASEHVTFAYNITNQQLVCNYKGSAKQQDGVNIPADTKQQLGITINTSNIKVFIDQVAVASWTIGTGIPADEIGKVYLGYNSQNSTSGSLIEFDEVYFYNYFESKPLKNLAKIHDYTLVWNKLSVAGSDFEFGPQNWSLYGVNADLTAVLIDEQTNQFFTNGEQKDFAIAPGKQFNQYQLKFKGFALSEFKVFGDTPTAIGAISEDDITIKQDYDRITISCNEHFTFKVYDLTGNLVEAQSKKILSSTVQLAKHKVYVLKIQVGNQVVGRKVIL</sequence>
<dbReference type="AlphaFoldDB" id="A0A941F531"/>
<gene>
    <name evidence="2" type="ORF">KDU71_11095</name>
</gene>
<proteinExistence type="predicted"/>
<feature type="signal peptide" evidence="1">
    <location>
        <begin position="1"/>
        <end position="19"/>
    </location>
</feature>
<dbReference type="SUPFAM" id="SSF49899">
    <property type="entry name" value="Concanavalin A-like lectins/glucanases"/>
    <property type="match status" value="1"/>
</dbReference>
<name>A0A941F531_9BACT</name>
<evidence type="ECO:0008006" key="4">
    <source>
        <dbReference type="Google" id="ProtNLM"/>
    </source>
</evidence>